<keyword evidence="1" id="KW-1133">Transmembrane helix</keyword>
<accession>A0ABD4EFW7</accession>
<keyword evidence="1" id="KW-0472">Membrane</keyword>
<keyword evidence="1" id="KW-0812">Transmembrane</keyword>
<evidence type="ECO:0000256" key="1">
    <source>
        <dbReference type="SAM" id="Phobius"/>
    </source>
</evidence>
<evidence type="ECO:0008006" key="4">
    <source>
        <dbReference type="Google" id="ProtNLM"/>
    </source>
</evidence>
<reference evidence="2 3" key="1">
    <citation type="submission" date="2016-01" db="EMBL/GenBank/DDBJ databases">
        <authorList>
            <person name="Mitreva M."/>
            <person name="Pepin K.H."/>
            <person name="Mihindukulasuriya K.A."/>
            <person name="Fulton R."/>
            <person name="Fronick C."/>
            <person name="O'Laughlin M."/>
            <person name="Miner T."/>
            <person name="Herter B."/>
            <person name="Rosa B.A."/>
            <person name="Cordes M."/>
            <person name="Tomlinson C."/>
            <person name="Wollam A."/>
            <person name="Palsikar V.B."/>
            <person name="Mardis E.R."/>
            <person name="Wilson R.K."/>
        </authorList>
    </citation>
    <scope>NUCLEOTIDE SEQUENCE [LARGE SCALE GENOMIC DNA]</scope>
    <source>
        <strain evidence="2 3">MJR7738</strain>
    </source>
</reference>
<evidence type="ECO:0000313" key="2">
    <source>
        <dbReference type="EMBL" id="KXA38702.1"/>
    </source>
</evidence>
<feature type="transmembrane region" description="Helical" evidence="1">
    <location>
        <begin position="114"/>
        <end position="135"/>
    </location>
</feature>
<evidence type="ECO:0000313" key="3">
    <source>
        <dbReference type="Proteomes" id="UP000070063"/>
    </source>
</evidence>
<sequence length="194" mass="23097">MTYDKGGRLMFLCKRQIDIHSRFGLPRIAFLSFVSTIIMFLICYEIMYYFSNTPLSDHYFPILLCAVIALYPIHKCIHLLFFISYYKSFKIHQLSKSRWLPFFNIYVSQPINKYYFCLNLLLPFIIITGIFIRLIMSHPEFGHYFVFLIALNFGYSITDFLYLKLILFSNYGNYIEEHQSGINILTKATNKYVK</sequence>
<dbReference type="AlphaFoldDB" id="A0ABD4EFW7"/>
<dbReference type="InterPro" id="IPR021683">
    <property type="entry name" value="DUF3267"/>
</dbReference>
<dbReference type="EMBL" id="LRQI01000041">
    <property type="protein sequence ID" value="KXA38702.1"/>
    <property type="molecule type" value="Genomic_DNA"/>
</dbReference>
<feature type="transmembrane region" description="Helical" evidence="1">
    <location>
        <begin position="28"/>
        <end position="47"/>
    </location>
</feature>
<gene>
    <name evidence="2" type="ORF">HMPREF3225_01105</name>
</gene>
<name>A0ABD4EFW7_STALU</name>
<organism evidence="2 3">
    <name type="scientific">Staphylococcus lugdunensis</name>
    <dbReference type="NCBI Taxonomy" id="28035"/>
    <lineage>
        <taxon>Bacteria</taxon>
        <taxon>Bacillati</taxon>
        <taxon>Bacillota</taxon>
        <taxon>Bacilli</taxon>
        <taxon>Bacillales</taxon>
        <taxon>Staphylococcaceae</taxon>
        <taxon>Staphylococcus</taxon>
    </lineage>
</organism>
<dbReference type="Proteomes" id="UP000070063">
    <property type="component" value="Unassembled WGS sequence"/>
</dbReference>
<feature type="transmembrane region" description="Helical" evidence="1">
    <location>
        <begin position="141"/>
        <end position="163"/>
    </location>
</feature>
<proteinExistence type="predicted"/>
<comment type="caution">
    <text evidence="2">The sequence shown here is derived from an EMBL/GenBank/DDBJ whole genome shotgun (WGS) entry which is preliminary data.</text>
</comment>
<protein>
    <recommendedName>
        <fullName evidence="4">DUF3267 domain-containing protein</fullName>
    </recommendedName>
</protein>
<dbReference type="Pfam" id="PF11667">
    <property type="entry name" value="DUF3267"/>
    <property type="match status" value="1"/>
</dbReference>
<feature type="transmembrane region" description="Helical" evidence="1">
    <location>
        <begin position="59"/>
        <end position="86"/>
    </location>
</feature>